<protein>
    <submittedName>
        <fullName evidence="7">DHH phosphoesterase</fullName>
    </submittedName>
</protein>
<keyword evidence="2" id="KW-0479">Metal-binding</keyword>
<evidence type="ECO:0000313" key="8">
    <source>
        <dbReference type="Proteomes" id="UP000076632"/>
    </source>
</evidence>
<dbReference type="OMA" id="DYKDWTE"/>
<dbReference type="OrthoDB" id="374045at2759"/>
<evidence type="ECO:0000256" key="3">
    <source>
        <dbReference type="ARBA" id="ARBA00022801"/>
    </source>
</evidence>
<keyword evidence="8" id="KW-1185">Reference proteome</keyword>
<name>A0A165AE06_XYLHT</name>
<dbReference type="EMBL" id="KV407463">
    <property type="protein sequence ID" value="KZF20321.1"/>
    <property type="molecule type" value="Genomic_DNA"/>
</dbReference>
<evidence type="ECO:0000256" key="2">
    <source>
        <dbReference type="ARBA" id="ARBA00022723"/>
    </source>
</evidence>
<evidence type="ECO:0000256" key="5">
    <source>
        <dbReference type="SAM" id="MobiDB-lite"/>
    </source>
</evidence>
<dbReference type="FunCoup" id="A0A165AE06">
    <property type="interactions" value="224"/>
</dbReference>
<dbReference type="SUPFAM" id="SSF64182">
    <property type="entry name" value="DHH phosphoesterases"/>
    <property type="match status" value="2"/>
</dbReference>
<reference evidence="7 8" key="1">
    <citation type="journal article" date="2016" name="Fungal Biol.">
        <title>The genome of Xylona heveae provides a window into fungal endophytism.</title>
        <authorList>
            <person name="Gazis R."/>
            <person name="Kuo A."/>
            <person name="Riley R."/>
            <person name="LaButti K."/>
            <person name="Lipzen A."/>
            <person name="Lin J."/>
            <person name="Amirebrahimi M."/>
            <person name="Hesse C.N."/>
            <person name="Spatafora J.W."/>
            <person name="Henrissat B."/>
            <person name="Hainaut M."/>
            <person name="Grigoriev I.V."/>
            <person name="Hibbett D.S."/>
        </authorList>
    </citation>
    <scope>NUCLEOTIDE SEQUENCE [LARGE SCALE GENOMIC DNA]</scope>
    <source>
        <strain evidence="7 8">TC161</strain>
    </source>
</reference>
<dbReference type="PANTHER" id="PTHR12112">
    <property type="entry name" value="BNIP - RELATED"/>
    <property type="match status" value="1"/>
</dbReference>
<keyword evidence="4" id="KW-0464">Manganese</keyword>
<dbReference type="RefSeq" id="XP_018185876.1">
    <property type="nucleotide sequence ID" value="XM_018334455.1"/>
</dbReference>
<feature type="compositionally biased region" description="Polar residues" evidence="5">
    <location>
        <begin position="470"/>
        <end position="481"/>
    </location>
</feature>
<dbReference type="PANTHER" id="PTHR12112:SF39">
    <property type="entry name" value="EG:152A3.5 PROTEIN (FBGN0003116_PN PROTEIN)"/>
    <property type="match status" value="1"/>
</dbReference>
<dbReference type="GeneID" id="28899592"/>
<dbReference type="InterPro" id="IPR038763">
    <property type="entry name" value="DHH_sf"/>
</dbReference>
<dbReference type="GO" id="GO:0004309">
    <property type="term" value="F:exopolyphosphatase activity"/>
    <property type="evidence" value="ECO:0007669"/>
    <property type="project" value="TreeGrafter"/>
</dbReference>
<evidence type="ECO:0000259" key="6">
    <source>
        <dbReference type="SMART" id="SM01131"/>
    </source>
</evidence>
<dbReference type="GO" id="GO:0005737">
    <property type="term" value="C:cytoplasm"/>
    <property type="evidence" value="ECO:0007669"/>
    <property type="project" value="InterPro"/>
</dbReference>
<dbReference type="Gene3D" id="3.90.1640.10">
    <property type="entry name" value="inorganic pyrophosphatase (n-terminal core)"/>
    <property type="match status" value="1"/>
</dbReference>
<evidence type="ECO:0000256" key="4">
    <source>
        <dbReference type="ARBA" id="ARBA00023211"/>
    </source>
</evidence>
<sequence>MAFPRNSIRNFLIHAKAALKTAIEKKDKVTLVVGNESADLDSLTASLLYAYVRSTSPPSSAFTPLYIPLTNLPASSLRLRPEFSALLPHANLTPSQLITLDDLPPLSKISEALPPENTRWILVDHNALQGQLGAIYSRQVAGVIDHHAEENAVPQETGGEPRIVTKAGSCTSLVTEYCADAWESLASLAPDALVSSSLGVAGSGPVPGPGAAGVNSTVAQGDTASIPPAEDVSRTRIWDAEVARLALAAVLIDTYNLTDEFKVTQHDTAAATYLEAKIQLAPLLPVSAAAISAGASSFIGESADGAAAAAGGAVFDRTAFFNEINTAKQSIDSLSLAEIFEKDYKQWAVKSTHETTGQQQREIRLGISSVVKPIPYLLEKAQSESNRETDDKASQSAGVEHFLDSIRAFASDPARNLSVYAIMTAYSSPTTGEFERELFVWALDPPTVPAVEKFVHTASGQLRLEDWRNTTETGGQETTSLEEVPSEESEGTQKQTLRKVWFQRDLSKSRKQVAPLLRDALV</sequence>
<evidence type="ECO:0000313" key="7">
    <source>
        <dbReference type="EMBL" id="KZF20321.1"/>
    </source>
</evidence>
<dbReference type="Pfam" id="PF01368">
    <property type="entry name" value="DHH"/>
    <property type="match status" value="1"/>
</dbReference>
<proteinExistence type="predicted"/>
<dbReference type="InterPro" id="IPR038222">
    <property type="entry name" value="DHHA2_dom_sf"/>
</dbReference>
<accession>A0A165AE06</accession>
<evidence type="ECO:0000256" key="1">
    <source>
        <dbReference type="ARBA" id="ARBA00001936"/>
    </source>
</evidence>
<gene>
    <name evidence="7" type="ORF">L228DRAFT_262984</name>
</gene>
<dbReference type="Gene3D" id="3.10.310.20">
    <property type="entry name" value="DHHA2 domain"/>
    <property type="match status" value="1"/>
</dbReference>
<comment type="cofactor">
    <cofactor evidence="1">
        <name>Mn(2+)</name>
        <dbReference type="ChEBI" id="CHEBI:29035"/>
    </cofactor>
</comment>
<dbReference type="SMART" id="SM01131">
    <property type="entry name" value="DHHA2"/>
    <property type="match status" value="1"/>
</dbReference>
<organism evidence="7 8">
    <name type="scientific">Xylona heveae (strain CBS 132557 / TC161)</name>
    <dbReference type="NCBI Taxonomy" id="1328760"/>
    <lineage>
        <taxon>Eukaryota</taxon>
        <taxon>Fungi</taxon>
        <taxon>Dikarya</taxon>
        <taxon>Ascomycota</taxon>
        <taxon>Pezizomycotina</taxon>
        <taxon>Xylonomycetes</taxon>
        <taxon>Xylonales</taxon>
        <taxon>Xylonaceae</taxon>
        <taxon>Xylona</taxon>
    </lineage>
</organism>
<feature type="region of interest" description="Disordered" evidence="5">
    <location>
        <begin position="467"/>
        <end position="495"/>
    </location>
</feature>
<dbReference type="InterPro" id="IPR004097">
    <property type="entry name" value="DHHA2"/>
</dbReference>
<dbReference type="AlphaFoldDB" id="A0A165AE06"/>
<dbReference type="InterPro" id="IPR001667">
    <property type="entry name" value="DDH_dom"/>
</dbReference>
<dbReference type="STRING" id="1328760.A0A165AE06"/>
<dbReference type="Pfam" id="PF02833">
    <property type="entry name" value="DHHA2"/>
    <property type="match status" value="1"/>
</dbReference>
<feature type="domain" description="DHHA2" evidence="6">
    <location>
        <begin position="321"/>
        <end position="521"/>
    </location>
</feature>
<dbReference type="InParanoid" id="A0A165AE06"/>
<keyword evidence="3" id="KW-0378">Hydrolase</keyword>
<dbReference type="Proteomes" id="UP000076632">
    <property type="component" value="Unassembled WGS sequence"/>
</dbReference>
<dbReference type="GO" id="GO:0046872">
    <property type="term" value="F:metal ion binding"/>
    <property type="evidence" value="ECO:0007669"/>
    <property type="project" value="UniProtKB-KW"/>
</dbReference>